<name>E3H920_ILYPC</name>
<dbReference type="HAMAP" id="MF_01342">
    <property type="entry name" value="Ribosomal_uL16"/>
    <property type="match status" value="1"/>
</dbReference>
<evidence type="ECO:0000256" key="7">
    <source>
        <dbReference type="RuleBase" id="RU004413"/>
    </source>
</evidence>
<evidence type="ECO:0000256" key="2">
    <source>
        <dbReference type="ARBA" id="ARBA00022555"/>
    </source>
</evidence>
<dbReference type="InterPro" id="IPR047873">
    <property type="entry name" value="Ribosomal_uL16"/>
</dbReference>
<dbReference type="OrthoDB" id="9802589at2"/>
<accession>E3H920</accession>
<dbReference type="NCBIfam" id="TIGR01164">
    <property type="entry name" value="rplP_bact"/>
    <property type="match status" value="1"/>
</dbReference>
<dbReference type="GO" id="GO:0003735">
    <property type="term" value="F:structural constituent of ribosome"/>
    <property type="evidence" value="ECO:0007669"/>
    <property type="project" value="InterPro"/>
</dbReference>
<keyword evidence="2 6" id="KW-0820">tRNA-binding</keyword>
<dbReference type="RefSeq" id="WP_013388237.1">
    <property type="nucleotide sequence ID" value="NC_014632.1"/>
</dbReference>
<dbReference type="InterPro" id="IPR020798">
    <property type="entry name" value="Ribosomal_uL16_CS"/>
</dbReference>
<dbReference type="CDD" id="cd01433">
    <property type="entry name" value="Ribosomal_L16_L10e"/>
    <property type="match status" value="1"/>
</dbReference>
<dbReference type="EMBL" id="CP002281">
    <property type="protein sequence ID" value="ADO83574.1"/>
    <property type="molecule type" value="Genomic_DNA"/>
</dbReference>
<keyword evidence="3 6" id="KW-0689">Ribosomal protein</keyword>
<evidence type="ECO:0000256" key="5">
    <source>
        <dbReference type="ARBA" id="ARBA00035198"/>
    </source>
</evidence>
<evidence type="ECO:0000256" key="3">
    <source>
        <dbReference type="ARBA" id="ARBA00022980"/>
    </source>
</evidence>
<dbReference type="InterPro" id="IPR016180">
    <property type="entry name" value="Ribosomal_uL16_dom"/>
</dbReference>
<evidence type="ECO:0000256" key="4">
    <source>
        <dbReference type="ARBA" id="ARBA00023274"/>
    </source>
</evidence>
<dbReference type="PANTHER" id="PTHR12220:SF13">
    <property type="entry name" value="LARGE RIBOSOMAL SUBUNIT PROTEIN UL16M"/>
    <property type="match status" value="1"/>
</dbReference>
<organism evidence="9 10">
    <name type="scientific">Ilyobacter polytropus (strain ATCC 51220 / DSM 2926 / LMG 16218 / CuHBu1)</name>
    <dbReference type="NCBI Taxonomy" id="572544"/>
    <lineage>
        <taxon>Bacteria</taxon>
        <taxon>Fusobacteriati</taxon>
        <taxon>Fusobacteriota</taxon>
        <taxon>Fusobacteriia</taxon>
        <taxon>Fusobacteriales</taxon>
        <taxon>Fusobacteriaceae</taxon>
        <taxon>Ilyobacter</taxon>
    </lineage>
</organism>
<dbReference type="Pfam" id="PF00252">
    <property type="entry name" value="Ribosomal_L16"/>
    <property type="match status" value="1"/>
</dbReference>
<dbReference type="SUPFAM" id="SSF54686">
    <property type="entry name" value="Ribosomal protein L16p/L10e"/>
    <property type="match status" value="1"/>
</dbReference>
<evidence type="ECO:0000313" key="9">
    <source>
        <dbReference type="EMBL" id="ADO83574.1"/>
    </source>
</evidence>
<dbReference type="GO" id="GO:0019843">
    <property type="term" value="F:rRNA binding"/>
    <property type="evidence" value="ECO:0007669"/>
    <property type="project" value="UniProtKB-UniRule"/>
</dbReference>
<keyword evidence="10" id="KW-1185">Reference proteome</keyword>
<protein>
    <recommendedName>
        <fullName evidence="5 6">Large ribosomal subunit protein uL16</fullName>
    </recommendedName>
</protein>
<evidence type="ECO:0000256" key="8">
    <source>
        <dbReference type="RuleBase" id="RU004414"/>
    </source>
</evidence>
<dbReference type="AlphaFoldDB" id="E3H920"/>
<comment type="function">
    <text evidence="6 8">Binds 23S rRNA and is also seen to make contacts with the A and possibly P site tRNAs.</text>
</comment>
<dbReference type="HOGENOM" id="CLU_078858_2_1_0"/>
<dbReference type="Gene3D" id="3.90.1170.10">
    <property type="entry name" value="Ribosomal protein L10e/L16"/>
    <property type="match status" value="1"/>
</dbReference>
<dbReference type="PROSITE" id="PS00701">
    <property type="entry name" value="RIBOSOMAL_L16_2"/>
    <property type="match status" value="1"/>
</dbReference>
<gene>
    <name evidence="6" type="primary">rplP</name>
    <name evidence="9" type="ordered locus">Ilyop_1803</name>
</gene>
<dbReference type="GO" id="GO:0000049">
    <property type="term" value="F:tRNA binding"/>
    <property type="evidence" value="ECO:0007669"/>
    <property type="project" value="UniProtKB-KW"/>
</dbReference>
<dbReference type="eggNOG" id="COG0197">
    <property type="taxonomic scope" value="Bacteria"/>
</dbReference>
<dbReference type="InterPro" id="IPR036920">
    <property type="entry name" value="Ribosomal_uL16_sf"/>
</dbReference>
<dbReference type="PANTHER" id="PTHR12220">
    <property type="entry name" value="50S/60S RIBOSOMAL PROTEIN L16"/>
    <property type="match status" value="1"/>
</dbReference>
<proteinExistence type="inferred from homology"/>
<evidence type="ECO:0000313" key="10">
    <source>
        <dbReference type="Proteomes" id="UP000006875"/>
    </source>
</evidence>
<dbReference type="Proteomes" id="UP000006875">
    <property type="component" value="Chromosome"/>
</dbReference>
<keyword evidence="4 6" id="KW-0687">Ribonucleoprotein</keyword>
<evidence type="ECO:0000256" key="1">
    <source>
        <dbReference type="ARBA" id="ARBA00008931"/>
    </source>
</evidence>
<dbReference type="KEGG" id="ipo:Ilyop_1803"/>
<dbReference type="PRINTS" id="PR00060">
    <property type="entry name" value="RIBOSOMALL16"/>
</dbReference>
<dbReference type="InterPro" id="IPR000114">
    <property type="entry name" value="Ribosomal_uL16_bact-type"/>
</dbReference>
<reference evidence="9 10" key="1">
    <citation type="journal article" date="2010" name="Stand. Genomic Sci.">
        <title>Complete genome sequence of Ilyobacter polytropus type strain (CuHbu1).</title>
        <authorList>
            <person name="Sikorski J."/>
            <person name="Chertkov O."/>
            <person name="Lapidus A."/>
            <person name="Nolan M."/>
            <person name="Lucas S."/>
            <person name="Del Rio T.G."/>
            <person name="Tice H."/>
            <person name="Cheng J.F."/>
            <person name="Tapia R."/>
            <person name="Han C."/>
            <person name="Goodwin L."/>
            <person name="Pitluck S."/>
            <person name="Liolios K."/>
            <person name="Ivanova N."/>
            <person name="Mavromatis K."/>
            <person name="Mikhailova N."/>
            <person name="Pati A."/>
            <person name="Chen A."/>
            <person name="Palaniappan K."/>
            <person name="Land M."/>
            <person name="Hauser L."/>
            <person name="Chang Y.J."/>
            <person name="Jeffries C.D."/>
            <person name="Brambilla E."/>
            <person name="Yasawong M."/>
            <person name="Rohde M."/>
            <person name="Pukall R."/>
            <person name="Spring S."/>
            <person name="Goker M."/>
            <person name="Woyke T."/>
            <person name="Bristow J."/>
            <person name="Eisen J.A."/>
            <person name="Markowitz V."/>
            <person name="Hugenholtz P."/>
            <person name="Kyrpides N.C."/>
            <person name="Klenk H.P."/>
        </authorList>
    </citation>
    <scope>NUCLEOTIDE SEQUENCE [LARGE SCALE GENOMIC DNA]</scope>
    <source>
        <strain evidence="10">ATCC 51220 / DSM 2926 / LMG 16218 / CuHBu1</strain>
    </source>
</reference>
<dbReference type="GO" id="GO:0022625">
    <property type="term" value="C:cytosolic large ribosomal subunit"/>
    <property type="evidence" value="ECO:0007669"/>
    <property type="project" value="TreeGrafter"/>
</dbReference>
<dbReference type="STRING" id="572544.Ilyop_1803"/>
<comment type="similarity">
    <text evidence="1 6 7">Belongs to the universal ribosomal protein uL16 family.</text>
</comment>
<dbReference type="FunFam" id="3.90.1170.10:FF:000001">
    <property type="entry name" value="50S ribosomal protein L16"/>
    <property type="match status" value="1"/>
</dbReference>
<keyword evidence="6 8" id="KW-0699">rRNA-binding</keyword>
<dbReference type="GO" id="GO:0006412">
    <property type="term" value="P:translation"/>
    <property type="evidence" value="ECO:0007669"/>
    <property type="project" value="UniProtKB-UniRule"/>
</dbReference>
<comment type="subunit">
    <text evidence="6 8">Part of the 50S ribosomal subunit.</text>
</comment>
<keyword evidence="6 8" id="KW-0694">RNA-binding</keyword>
<evidence type="ECO:0000256" key="6">
    <source>
        <dbReference type="HAMAP-Rule" id="MF_01342"/>
    </source>
</evidence>
<sequence length="143" mass="16150">MLMPKRTKHRKMFRGRMKGKAQKGNTVAFGDFGLMAMEPHWITNRQIESCRVAINRTFKREGTTYIRIFPDKPITARPAGVRMGKGKGNVEGWVAVVKPGRIMFEVAGVTEEKAMQALRKATMKLPIKCKIVKRENGGETNES</sequence>